<dbReference type="InterPro" id="IPR025303">
    <property type="entry name" value="PdaC"/>
</dbReference>
<feature type="domain" description="Deacetylase PdaC" evidence="2">
    <location>
        <begin position="50"/>
        <end position="138"/>
    </location>
</feature>
<dbReference type="InterPro" id="IPR021729">
    <property type="entry name" value="DUF3298"/>
</dbReference>
<dbReference type="AlphaFoldDB" id="A0A497E1S0"/>
<dbReference type="Pfam" id="PF11738">
    <property type="entry name" value="DUF3298"/>
    <property type="match status" value="1"/>
</dbReference>
<evidence type="ECO:0008006" key="5">
    <source>
        <dbReference type="Google" id="ProtNLM"/>
    </source>
</evidence>
<comment type="caution">
    <text evidence="3">The sequence shown here is derived from an EMBL/GenBank/DDBJ whole genome shotgun (WGS) entry which is preliminary data.</text>
</comment>
<evidence type="ECO:0000313" key="4">
    <source>
        <dbReference type="Proteomes" id="UP000279422"/>
    </source>
</evidence>
<name>A0A497E1S0_UNCAE</name>
<feature type="domain" description="DUF3298" evidence="1">
    <location>
        <begin position="156"/>
        <end position="236"/>
    </location>
</feature>
<accession>A0A497E1S0</accession>
<dbReference type="Proteomes" id="UP000279422">
    <property type="component" value="Unassembled WGS sequence"/>
</dbReference>
<dbReference type="Pfam" id="PF13739">
    <property type="entry name" value="PdaC"/>
    <property type="match status" value="1"/>
</dbReference>
<proteinExistence type="predicted"/>
<dbReference type="Gene3D" id="3.30.565.40">
    <property type="entry name" value="Fervidobacterium nodosum Rt17-B1 like"/>
    <property type="match status" value="1"/>
</dbReference>
<gene>
    <name evidence="3" type="ORF">DRJ00_08445</name>
</gene>
<sequence>MKTKKLTIIILIFGFFMVSFFECSDAGIAWDYKIVNCECEEDEIPLQGEISEETEIFKIEAKIPEIGNEKIDRELSDFVTKIISDFKQENPELPVINGQKPSWKNELWISPKIYEYSEDIKSVRFDVYQFTGGAHGMTSVFTKTYNLKTGEEITLDDLFQNKQNLLLTIGPIVRHNLKVKLGKMADDKWINKGTSETNLENYKNWVLEKGGLRIIFSYYQVGPRPAGMPEVLVPWEKINSILKPSFLILKQKNT</sequence>
<dbReference type="Gene3D" id="3.90.640.20">
    <property type="entry name" value="Heat-shock cognate protein, ATPase"/>
    <property type="match status" value="1"/>
</dbReference>
<dbReference type="EMBL" id="QMPZ01000181">
    <property type="protein sequence ID" value="RLE07268.1"/>
    <property type="molecule type" value="Genomic_DNA"/>
</dbReference>
<evidence type="ECO:0000313" key="3">
    <source>
        <dbReference type="EMBL" id="RLE07268.1"/>
    </source>
</evidence>
<evidence type="ECO:0000259" key="1">
    <source>
        <dbReference type="Pfam" id="PF11738"/>
    </source>
</evidence>
<protein>
    <recommendedName>
        <fullName evidence="5">DUF3298/DUF4163 domain-containing protein</fullName>
    </recommendedName>
</protein>
<evidence type="ECO:0000259" key="2">
    <source>
        <dbReference type="Pfam" id="PF13739"/>
    </source>
</evidence>
<dbReference type="InterPro" id="IPR037126">
    <property type="entry name" value="PdaC/RsiV-like_sf"/>
</dbReference>
<organism evidence="3 4">
    <name type="scientific">Aerophobetes bacterium</name>
    <dbReference type="NCBI Taxonomy" id="2030807"/>
    <lineage>
        <taxon>Bacteria</taxon>
        <taxon>Candidatus Aerophobota</taxon>
    </lineage>
</organism>
<reference evidence="3 4" key="1">
    <citation type="submission" date="2018-06" db="EMBL/GenBank/DDBJ databases">
        <title>Extensive metabolic versatility and redundancy in microbially diverse, dynamic hydrothermal sediments.</title>
        <authorList>
            <person name="Dombrowski N."/>
            <person name="Teske A."/>
            <person name="Baker B.J."/>
        </authorList>
    </citation>
    <scope>NUCLEOTIDE SEQUENCE [LARGE SCALE GENOMIC DNA]</scope>
    <source>
        <strain evidence="3">B47_G16</strain>
    </source>
</reference>